<protein>
    <recommendedName>
        <fullName evidence="4">HD domain-containing protein</fullName>
    </recommendedName>
</protein>
<gene>
    <name evidence="2" type="ORF">IAC35_03855</name>
</gene>
<reference evidence="2" key="2">
    <citation type="journal article" date="2021" name="PeerJ">
        <title>Extensive microbial diversity within the chicken gut microbiome revealed by metagenomics and culture.</title>
        <authorList>
            <person name="Gilroy R."/>
            <person name="Ravi A."/>
            <person name="Getino M."/>
            <person name="Pursley I."/>
            <person name="Horton D.L."/>
            <person name="Alikhan N.F."/>
            <person name="Baker D."/>
            <person name="Gharbi K."/>
            <person name="Hall N."/>
            <person name="Watson M."/>
            <person name="Adriaenssens E.M."/>
            <person name="Foster-Nyarko E."/>
            <person name="Jarju S."/>
            <person name="Secka A."/>
            <person name="Antonio M."/>
            <person name="Oren A."/>
            <person name="Chaudhuri R.R."/>
            <person name="La Ragione R."/>
            <person name="Hildebrand F."/>
            <person name="Pallen M.J."/>
        </authorList>
    </citation>
    <scope>NUCLEOTIDE SEQUENCE</scope>
    <source>
        <strain evidence="2">ChiHecec2B26-709</strain>
    </source>
</reference>
<dbReference type="Gene3D" id="1.10.3210.10">
    <property type="entry name" value="Hypothetical protein af1432"/>
    <property type="match status" value="1"/>
</dbReference>
<dbReference type="Proteomes" id="UP000886881">
    <property type="component" value="Unassembled WGS sequence"/>
</dbReference>
<reference evidence="2" key="1">
    <citation type="submission" date="2020-10" db="EMBL/GenBank/DDBJ databases">
        <authorList>
            <person name="Gilroy R."/>
        </authorList>
    </citation>
    <scope>NUCLEOTIDE SEQUENCE</scope>
    <source>
        <strain evidence="2">ChiHecec2B26-709</strain>
    </source>
</reference>
<evidence type="ECO:0000256" key="1">
    <source>
        <dbReference type="SAM" id="MobiDB-lite"/>
    </source>
</evidence>
<dbReference type="EMBL" id="DVLC01000073">
    <property type="protein sequence ID" value="HIT46975.1"/>
    <property type="molecule type" value="Genomic_DNA"/>
</dbReference>
<name>A0A9D1KIP7_9BACT</name>
<dbReference type="AlphaFoldDB" id="A0A9D1KIP7"/>
<sequence length="179" mass="20076">MTIEEALQIALDAHKGQKDLDGKPAILHPIAVGIMGGNDAEIKAGFLHDVVEDSDLTLDDLRRKGVDEEVLAALELLTHDNTTDYFEYVHSIARSGNCTAIHTKINDLKHNLDRGRKSYKKAKELNDIEKSERLAKINEKHQKALDIFGYMPLYDDGRSRDGQPVPMFSRSFSSTEDAR</sequence>
<organism evidence="2 3">
    <name type="scientific">Candidatus Cryptobacteroides merdipullorum</name>
    <dbReference type="NCBI Taxonomy" id="2840771"/>
    <lineage>
        <taxon>Bacteria</taxon>
        <taxon>Pseudomonadati</taxon>
        <taxon>Bacteroidota</taxon>
        <taxon>Bacteroidia</taxon>
        <taxon>Bacteroidales</taxon>
        <taxon>Candidatus Cryptobacteroides</taxon>
    </lineage>
</organism>
<evidence type="ECO:0000313" key="3">
    <source>
        <dbReference type="Proteomes" id="UP000886881"/>
    </source>
</evidence>
<feature type="region of interest" description="Disordered" evidence="1">
    <location>
        <begin position="157"/>
        <end position="179"/>
    </location>
</feature>
<evidence type="ECO:0000313" key="2">
    <source>
        <dbReference type="EMBL" id="HIT46975.1"/>
    </source>
</evidence>
<proteinExistence type="predicted"/>
<evidence type="ECO:0008006" key="4">
    <source>
        <dbReference type="Google" id="ProtNLM"/>
    </source>
</evidence>
<feature type="compositionally biased region" description="Polar residues" evidence="1">
    <location>
        <begin position="170"/>
        <end position="179"/>
    </location>
</feature>
<accession>A0A9D1KIP7</accession>
<comment type="caution">
    <text evidence="2">The sequence shown here is derived from an EMBL/GenBank/DDBJ whole genome shotgun (WGS) entry which is preliminary data.</text>
</comment>
<dbReference type="SUPFAM" id="SSF109604">
    <property type="entry name" value="HD-domain/PDEase-like"/>
    <property type="match status" value="1"/>
</dbReference>